<comment type="subcellular location">
    <subcellularLocation>
        <location evidence="1">Cell membrane</location>
        <topology evidence="1">Multi-pass membrane protein</topology>
    </subcellularLocation>
</comment>
<dbReference type="PANTHER" id="PTHR30249">
    <property type="entry name" value="PUTATIVE SEROTONIN TRANSPORTER"/>
    <property type="match status" value="1"/>
</dbReference>
<evidence type="ECO:0000256" key="6">
    <source>
        <dbReference type="SAM" id="Phobius"/>
    </source>
</evidence>
<dbReference type="InterPro" id="IPR007300">
    <property type="entry name" value="CidB/LrgB"/>
</dbReference>
<evidence type="ECO:0000256" key="1">
    <source>
        <dbReference type="ARBA" id="ARBA00004651"/>
    </source>
</evidence>
<feature type="transmembrane region" description="Helical" evidence="6">
    <location>
        <begin position="73"/>
        <end position="91"/>
    </location>
</feature>
<name>A0A1Q8Q444_9BACI</name>
<evidence type="ECO:0000256" key="5">
    <source>
        <dbReference type="ARBA" id="ARBA00023136"/>
    </source>
</evidence>
<keyword evidence="5 6" id="KW-0472">Membrane</keyword>
<comment type="caution">
    <text evidence="7">The sequence shown here is derived from an EMBL/GenBank/DDBJ whole genome shotgun (WGS) entry which is preliminary data.</text>
</comment>
<keyword evidence="3 6" id="KW-0812">Transmembrane</keyword>
<keyword evidence="8" id="KW-1185">Reference proteome</keyword>
<evidence type="ECO:0000313" key="8">
    <source>
        <dbReference type="Proteomes" id="UP000185568"/>
    </source>
</evidence>
<reference evidence="7 8" key="1">
    <citation type="submission" date="2016-12" db="EMBL/GenBank/DDBJ databases">
        <title>Domibacillus antri genome sequencing.</title>
        <authorList>
            <person name="Verma A."/>
            <person name="Krishnamurthi S."/>
        </authorList>
    </citation>
    <scope>NUCLEOTIDE SEQUENCE [LARGE SCALE GENOMIC DNA]</scope>
    <source>
        <strain evidence="7 8">XD80</strain>
    </source>
</reference>
<dbReference type="STRING" id="1714264.BTO30_11430"/>
<keyword evidence="4 6" id="KW-1133">Transmembrane helix</keyword>
<keyword evidence="2" id="KW-1003">Cell membrane</keyword>
<dbReference type="Pfam" id="PF04172">
    <property type="entry name" value="LrgB"/>
    <property type="match status" value="1"/>
</dbReference>
<evidence type="ECO:0000256" key="2">
    <source>
        <dbReference type="ARBA" id="ARBA00022475"/>
    </source>
</evidence>
<organism evidence="7 8">
    <name type="scientific">Domibacillus antri</name>
    <dbReference type="NCBI Taxonomy" id="1714264"/>
    <lineage>
        <taxon>Bacteria</taxon>
        <taxon>Bacillati</taxon>
        <taxon>Bacillota</taxon>
        <taxon>Bacilli</taxon>
        <taxon>Bacillales</taxon>
        <taxon>Bacillaceae</taxon>
        <taxon>Domibacillus</taxon>
    </lineage>
</organism>
<accession>A0A1Q8Q444</accession>
<dbReference type="OrthoDB" id="9811701at2"/>
<evidence type="ECO:0000313" key="7">
    <source>
        <dbReference type="EMBL" id="OLN22097.1"/>
    </source>
</evidence>
<protein>
    <submittedName>
        <fullName evidence="7">Uncharacterized protein</fullName>
    </submittedName>
</protein>
<sequence>MALAVPLYNQRQLFMRNVSSIIIGAGSGILVTFVLAVLAGKWIGLNESIILSVMPQLTTMPIALALSEEIGGIPPVTAAFVVIASVPWGVFRPFVLNGLRVKSPVGRGIGMGCASLRILSA</sequence>
<dbReference type="EMBL" id="MSDU01000024">
    <property type="protein sequence ID" value="OLN22097.1"/>
    <property type="molecule type" value="Genomic_DNA"/>
</dbReference>
<evidence type="ECO:0000256" key="3">
    <source>
        <dbReference type="ARBA" id="ARBA00022692"/>
    </source>
</evidence>
<dbReference type="PANTHER" id="PTHR30249:SF17">
    <property type="entry name" value="HOLIN-LIKE PROTEIN CIDB"/>
    <property type="match status" value="1"/>
</dbReference>
<dbReference type="AlphaFoldDB" id="A0A1Q8Q444"/>
<dbReference type="GO" id="GO:0005886">
    <property type="term" value="C:plasma membrane"/>
    <property type="evidence" value="ECO:0007669"/>
    <property type="project" value="UniProtKB-SubCell"/>
</dbReference>
<proteinExistence type="predicted"/>
<gene>
    <name evidence="7" type="ORF">BTO30_11430</name>
</gene>
<evidence type="ECO:0000256" key="4">
    <source>
        <dbReference type="ARBA" id="ARBA00022989"/>
    </source>
</evidence>
<dbReference type="Proteomes" id="UP000185568">
    <property type="component" value="Unassembled WGS sequence"/>
</dbReference>
<feature type="transmembrane region" description="Helical" evidence="6">
    <location>
        <begin position="21"/>
        <end position="43"/>
    </location>
</feature>